<dbReference type="InterPro" id="IPR007345">
    <property type="entry name" value="Polysacch_pyruvyl_Trfase"/>
</dbReference>
<keyword evidence="2" id="KW-0808">Transferase</keyword>
<evidence type="ECO:0000313" key="3">
    <source>
        <dbReference type="Proteomes" id="UP000284434"/>
    </source>
</evidence>
<dbReference type="EMBL" id="QSCO01000005">
    <property type="protein sequence ID" value="RGY08344.1"/>
    <property type="molecule type" value="Genomic_DNA"/>
</dbReference>
<organism evidence="2 3">
    <name type="scientific">Odoribacter splanchnicus</name>
    <dbReference type="NCBI Taxonomy" id="28118"/>
    <lineage>
        <taxon>Bacteria</taxon>
        <taxon>Pseudomonadati</taxon>
        <taxon>Bacteroidota</taxon>
        <taxon>Bacteroidia</taxon>
        <taxon>Bacteroidales</taxon>
        <taxon>Odoribacteraceae</taxon>
        <taxon>Odoribacter</taxon>
    </lineage>
</organism>
<sequence length="340" mass="39491">MNIALLTFSQAFSYGAMLQCYALSKILTDAGHRVFLVRSDLKAEKGWRYWLNDRTRCSNFRKFRKQTLPPVLKHQYEDFIDLYIVGSDQVWNSRIAIRPLDYFFEFLPSGVRRISYAASFGGKKWDDLNLTEQIIACLGKFMAISVRETSGKDICRDVFYVESECVLDPTLLLRDYSHLTVYSSLYKDALFYYRVAYCSEWGDFSDYLGARLNLNVKIFSGQKRISWLPGMWGVNYVYPSIGIWLGAIASSAFVVTDSFHTVVFAILNRKPFLVLPSVEQLMERIISLLEILGITDHYYSSIEEVKKTDAWLYPIDYDAVHLKLNTLRKDSLRFLFDHLK</sequence>
<feature type="domain" description="Polysaccharide pyruvyl transferase" evidence="1">
    <location>
        <begin position="14"/>
        <end position="275"/>
    </location>
</feature>
<name>A0A413IEK3_9BACT</name>
<dbReference type="Proteomes" id="UP000284434">
    <property type="component" value="Unassembled WGS sequence"/>
</dbReference>
<gene>
    <name evidence="2" type="ORF">DXA53_04705</name>
</gene>
<reference evidence="2 3" key="1">
    <citation type="submission" date="2018-08" db="EMBL/GenBank/DDBJ databases">
        <title>A genome reference for cultivated species of the human gut microbiota.</title>
        <authorList>
            <person name="Zou Y."/>
            <person name="Xue W."/>
            <person name="Luo G."/>
        </authorList>
    </citation>
    <scope>NUCLEOTIDE SEQUENCE [LARGE SCALE GENOMIC DNA]</scope>
    <source>
        <strain evidence="2 3">OF03-11</strain>
    </source>
</reference>
<dbReference type="Pfam" id="PF04230">
    <property type="entry name" value="PS_pyruv_trans"/>
    <property type="match status" value="1"/>
</dbReference>
<comment type="caution">
    <text evidence="2">The sequence shown here is derived from an EMBL/GenBank/DDBJ whole genome shotgun (WGS) entry which is preliminary data.</text>
</comment>
<evidence type="ECO:0000259" key="1">
    <source>
        <dbReference type="Pfam" id="PF04230"/>
    </source>
</evidence>
<accession>A0A413IEK3</accession>
<dbReference type="GO" id="GO:0016740">
    <property type="term" value="F:transferase activity"/>
    <property type="evidence" value="ECO:0007669"/>
    <property type="project" value="UniProtKB-KW"/>
</dbReference>
<evidence type="ECO:0000313" key="2">
    <source>
        <dbReference type="EMBL" id="RGY08344.1"/>
    </source>
</evidence>
<dbReference type="RefSeq" id="WP_118103250.1">
    <property type="nucleotide sequence ID" value="NZ_JADMYR010000037.1"/>
</dbReference>
<dbReference type="AlphaFoldDB" id="A0A413IEK3"/>
<proteinExistence type="predicted"/>
<protein>
    <submittedName>
        <fullName evidence="2">Polysaccharide pyruvyl transferase family protein</fullName>
    </submittedName>
</protein>